<comment type="caution">
    <text evidence="1">The sequence shown here is derived from an EMBL/GenBank/DDBJ whole genome shotgun (WGS) entry which is preliminary data.</text>
</comment>
<protein>
    <submittedName>
        <fullName evidence="1">EscU/YscU/HrcU family type III secretion system export apparatus switch protein</fullName>
    </submittedName>
</protein>
<dbReference type="SUPFAM" id="SSF160544">
    <property type="entry name" value="EscU C-terminal domain-like"/>
    <property type="match status" value="1"/>
</dbReference>
<dbReference type="Proteomes" id="UP000824263">
    <property type="component" value="Unassembled WGS sequence"/>
</dbReference>
<accession>A0A9D1RAW0</accession>
<dbReference type="InterPro" id="IPR006135">
    <property type="entry name" value="T3SS_substrate_exporter"/>
</dbReference>
<evidence type="ECO:0000313" key="2">
    <source>
        <dbReference type="Proteomes" id="UP000824263"/>
    </source>
</evidence>
<dbReference type="Pfam" id="PF01312">
    <property type="entry name" value="Bac_export_2"/>
    <property type="match status" value="1"/>
</dbReference>
<dbReference type="PRINTS" id="PR00950">
    <property type="entry name" value="TYPE3IMSPROT"/>
</dbReference>
<dbReference type="AlphaFoldDB" id="A0A9D1RAW0"/>
<reference evidence="1" key="2">
    <citation type="submission" date="2021-04" db="EMBL/GenBank/DDBJ databases">
        <authorList>
            <person name="Gilroy R."/>
        </authorList>
    </citation>
    <scope>NUCLEOTIDE SEQUENCE</scope>
    <source>
        <strain evidence="1">ChiSxjej1B13-11762</strain>
    </source>
</reference>
<name>A0A9D1RAW0_9FIRM</name>
<dbReference type="GO" id="GO:0009306">
    <property type="term" value="P:protein secretion"/>
    <property type="evidence" value="ECO:0007669"/>
    <property type="project" value="InterPro"/>
</dbReference>
<dbReference type="Gene3D" id="3.40.1690.10">
    <property type="entry name" value="secretion proteins EscU"/>
    <property type="match status" value="1"/>
</dbReference>
<reference evidence="1" key="1">
    <citation type="journal article" date="2021" name="PeerJ">
        <title>Extensive microbial diversity within the chicken gut microbiome revealed by metagenomics and culture.</title>
        <authorList>
            <person name="Gilroy R."/>
            <person name="Ravi A."/>
            <person name="Getino M."/>
            <person name="Pursley I."/>
            <person name="Horton D.L."/>
            <person name="Alikhan N.F."/>
            <person name="Baker D."/>
            <person name="Gharbi K."/>
            <person name="Hall N."/>
            <person name="Watson M."/>
            <person name="Adriaenssens E.M."/>
            <person name="Foster-Nyarko E."/>
            <person name="Jarju S."/>
            <person name="Secka A."/>
            <person name="Antonio M."/>
            <person name="Oren A."/>
            <person name="Chaudhuri R.R."/>
            <person name="La Ragione R."/>
            <person name="Hildebrand F."/>
            <person name="Pallen M.J."/>
        </authorList>
    </citation>
    <scope>NUCLEOTIDE SEQUENCE</scope>
    <source>
        <strain evidence="1">ChiSxjej1B13-11762</strain>
    </source>
</reference>
<dbReference type="GO" id="GO:0005886">
    <property type="term" value="C:plasma membrane"/>
    <property type="evidence" value="ECO:0007669"/>
    <property type="project" value="TreeGrafter"/>
</dbReference>
<dbReference type="EMBL" id="DXGF01000133">
    <property type="protein sequence ID" value="HIW84130.1"/>
    <property type="molecule type" value="Genomic_DNA"/>
</dbReference>
<sequence length="99" mass="11011">MSAFDDVLNQKAVALSYDEEGQAAPVIVASGMGYMAQRIIEAAKENGVPIYEDNSLATVLTQLDLGSEIPEELYAAIVDIYVYFLNYGKKKEEEKREEE</sequence>
<dbReference type="PANTHER" id="PTHR30531">
    <property type="entry name" value="FLAGELLAR BIOSYNTHETIC PROTEIN FLHB"/>
    <property type="match status" value="1"/>
</dbReference>
<evidence type="ECO:0000313" key="1">
    <source>
        <dbReference type="EMBL" id="HIW84130.1"/>
    </source>
</evidence>
<proteinExistence type="predicted"/>
<organism evidence="1 2">
    <name type="scientific">Candidatus Dorea gallistercoris</name>
    <dbReference type="NCBI Taxonomy" id="2838542"/>
    <lineage>
        <taxon>Bacteria</taxon>
        <taxon>Bacillati</taxon>
        <taxon>Bacillota</taxon>
        <taxon>Clostridia</taxon>
        <taxon>Lachnospirales</taxon>
        <taxon>Lachnospiraceae</taxon>
        <taxon>Dorea</taxon>
    </lineage>
</organism>
<dbReference type="InterPro" id="IPR029025">
    <property type="entry name" value="T3SS_substrate_exporter_C"/>
</dbReference>
<dbReference type="PANTHER" id="PTHR30531:SF12">
    <property type="entry name" value="FLAGELLAR BIOSYNTHETIC PROTEIN FLHB"/>
    <property type="match status" value="1"/>
</dbReference>
<gene>
    <name evidence="1" type="ORF">H9873_07405</name>
</gene>